<dbReference type="OrthoDB" id="4965795at2"/>
<feature type="compositionally biased region" description="Basic and acidic residues" evidence="1">
    <location>
        <begin position="106"/>
        <end position="124"/>
    </location>
</feature>
<name>A0A3M2LM50_9ACTN</name>
<dbReference type="Pfam" id="PF05973">
    <property type="entry name" value="Gp49"/>
    <property type="match status" value="1"/>
</dbReference>
<dbReference type="AlphaFoldDB" id="A0A3M2LM50"/>
<evidence type="ECO:0000256" key="1">
    <source>
        <dbReference type="SAM" id="MobiDB-lite"/>
    </source>
</evidence>
<dbReference type="RefSeq" id="WP_122198328.1">
    <property type="nucleotide sequence ID" value="NZ_JBHSKC010000014.1"/>
</dbReference>
<sequence length="124" mass="14477">MSELWRIEIEPEIREWLRTLSDRQYDKVERAVDMLAARPTTLGEPYARHLGGALRELRFTLDGSAVRLSYWLAPGRRVVLLTVFRKSRPREEAEVERARRAQRACEAGHDRAEHTYDRTSEGGR</sequence>
<evidence type="ECO:0000313" key="2">
    <source>
        <dbReference type="EMBL" id="RMI38517.1"/>
    </source>
</evidence>
<feature type="region of interest" description="Disordered" evidence="1">
    <location>
        <begin position="95"/>
        <end position="124"/>
    </location>
</feature>
<proteinExistence type="predicted"/>
<dbReference type="Proteomes" id="UP000282674">
    <property type="component" value="Unassembled WGS sequence"/>
</dbReference>
<dbReference type="InterPro" id="IPR009241">
    <property type="entry name" value="HigB-like"/>
</dbReference>
<organism evidence="2 3">
    <name type="scientific">Actinomadura harenae</name>
    <dbReference type="NCBI Taxonomy" id="2483351"/>
    <lineage>
        <taxon>Bacteria</taxon>
        <taxon>Bacillati</taxon>
        <taxon>Actinomycetota</taxon>
        <taxon>Actinomycetes</taxon>
        <taxon>Streptosporangiales</taxon>
        <taxon>Thermomonosporaceae</taxon>
        <taxon>Actinomadura</taxon>
    </lineage>
</organism>
<comment type="caution">
    <text evidence="2">The sequence shown here is derived from an EMBL/GenBank/DDBJ whole genome shotgun (WGS) entry which is preliminary data.</text>
</comment>
<evidence type="ECO:0000313" key="3">
    <source>
        <dbReference type="Proteomes" id="UP000282674"/>
    </source>
</evidence>
<keyword evidence="3" id="KW-1185">Reference proteome</keyword>
<dbReference type="EMBL" id="RFFG01000084">
    <property type="protein sequence ID" value="RMI38517.1"/>
    <property type="molecule type" value="Genomic_DNA"/>
</dbReference>
<accession>A0A3M2LM50</accession>
<gene>
    <name evidence="2" type="ORF">EBO15_32645</name>
</gene>
<protein>
    <submittedName>
        <fullName evidence="2">Type II toxin-antitoxin system RelE/ParE family toxin</fullName>
    </submittedName>
</protein>
<reference evidence="2 3" key="1">
    <citation type="submission" date="2018-10" db="EMBL/GenBank/DDBJ databases">
        <title>Isolation from soil.</title>
        <authorList>
            <person name="Hu J."/>
        </authorList>
    </citation>
    <scope>NUCLEOTIDE SEQUENCE [LARGE SCALE GENOMIC DNA]</scope>
    <source>
        <strain evidence="2 3">NEAU-Ht49</strain>
    </source>
</reference>